<dbReference type="PANTHER" id="PTHR42693:SF53">
    <property type="entry name" value="ENDO-4-O-SULFATASE"/>
    <property type="match status" value="1"/>
</dbReference>
<reference evidence="6 7" key="1">
    <citation type="submission" date="2016-05" db="EMBL/GenBank/DDBJ databases">
        <title>Draft Genome Sequence of Algibacter sp. Strain SK-16 Isolated from the Surface Water of Aburatsubo Inlet.</title>
        <authorList>
            <person name="Wong S.-K."/>
            <person name="Yoshizawa S."/>
            <person name="Nakajima Y."/>
            <person name="Ogura Y."/>
            <person name="Tetsuya H."/>
            <person name="Hamasaki K."/>
        </authorList>
    </citation>
    <scope>NUCLEOTIDE SEQUENCE [LARGE SCALE GENOMIC DNA]</scope>
    <source>
        <strain evidence="6 7">SK-16</strain>
    </source>
</reference>
<dbReference type="InterPro" id="IPR000917">
    <property type="entry name" value="Sulfatase_N"/>
</dbReference>
<comment type="caution">
    <text evidence="6">The sequence shown here is derived from an EMBL/GenBank/DDBJ whole genome shotgun (WGS) entry which is preliminary data.</text>
</comment>
<dbReference type="EMBL" id="MDJD01000054">
    <property type="protein sequence ID" value="OEJ99039.1"/>
    <property type="molecule type" value="Genomic_DNA"/>
</dbReference>
<dbReference type="Proteomes" id="UP000095713">
    <property type="component" value="Unassembled WGS sequence"/>
</dbReference>
<dbReference type="Pfam" id="PF00884">
    <property type="entry name" value="Sulfatase"/>
    <property type="match status" value="1"/>
</dbReference>
<gene>
    <name evidence="6" type="ORF">A8C32_07635</name>
</gene>
<protein>
    <submittedName>
        <fullName evidence="6">Sulfatase</fullName>
    </submittedName>
</protein>
<dbReference type="SUPFAM" id="SSF53649">
    <property type="entry name" value="Alkaline phosphatase-like"/>
    <property type="match status" value="1"/>
</dbReference>
<feature type="domain" description="Sulfatase N-terminal" evidence="5">
    <location>
        <begin position="26"/>
        <end position="339"/>
    </location>
</feature>
<dbReference type="GO" id="GO:0004065">
    <property type="term" value="F:arylsulfatase activity"/>
    <property type="evidence" value="ECO:0007669"/>
    <property type="project" value="TreeGrafter"/>
</dbReference>
<sequence length="458" mass="52419">MRVIKHFILFTIVFQWSITIYGQNKPNIILIVSDDAGYADFGFQGSKIMKTPRLDKLAKESVMFTQGYVSDPTCGPSRAGLITGRYQQKFGFEENNVPGYMSKSGLTGDDMGVPLEEVTIADYMKKLDYKTAFYGKWHLGGADRFHPLKRGFDEFYGFRGGARSYFPYENLPASHLDKMERGFGNFEEHEGYLTDVLAENAISFIDKNKNDPFFIVMSFNAVHTPMDGDEKDLKQFPNLTGKRKTVAAMTLALDRACGNILDKLKALKLDENTIIVFTNDNGGPTDKNASVNKPLSGTKSNHLEGGIRVPFLMKWPNKIKESSKYNYPISTLDLLPTLYVAGGGKVSDLKNIDGVDLFPYISGVNKNRPHESLYWKKDARAALRKGDWKLIRFPDRPAELYNIEEDISEHNNLANKYPEKVKEMYKQIFEWELTLERPLWQLKKKFEKFDIDRMDKYR</sequence>
<dbReference type="InterPro" id="IPR024607">
    <property type="entry name" value="Sulfatase_CS"/>
</dbReference>
<dbReference type="InterPro" id="IPR050738">
    <property type="entry name" value="Sulfatase"/>
</dbReference>
<organism evidence="6 7">
    <name type="scientific">Flavivirga aquatica</name>
    <dbReference type="NCBI Taxonomy" id="1849968"/>
    <lineage>
        <taxon>Bacteria</taxon>
        <taxon>Pseudomonadati</taxon>
        <taxon>Bacteroidota</taxon>
        <taxon>Flavobacteriia</taxon>
        <taxon>Flavobacteriales</taxon>
        <taxon>Flavobacteriaceae</taxon>
        <taxon>Flavivirga</taxon>
    </lineage>
</organism>
<evidence type="ECO:0000256" key="4">
    <source>
        <dbReference type="ARBA" id="ARBA00022837"/>
    </source>
</evidence>
<dbReference type="Gene3D" id="3.30.1120.10">
    <property type="match status" value="1"/>
</dbReference>
<evidence type="ECO:0000256" key="1">
    <source>
        <dbReference type="ARBA" id="ARBA00008779"/>
    </source>
</evidence>
<dbReference type="GO" id="GO:0046872">
    <property type="term" value="F:metal ion binding"/>
    <property type="evidence" value="ECO:0007669"/>
    <property type="project" value="UniProtKB-KW"/>
</dbReference>
<keyword evidence="4" id="KW-0106">Calcium</keyword>
<evidence type="ECO:0000313" key="7">
    <source>
        <dbReference type="Proteomes" id="UP000095713"/>
    </source>
</evidence>
<evidence type="ECO:0000256" key="2">
    <source>
        <dbReference type="ARBA" id="ARBA00022723"/>
    </source>
</evidence>
<accession>A0A1E5SIT6</accession>
<dbReference type="InterPro" id="IPR017850">
    <property type="entry name" value="Alkaline_phosphatase_core_sf"/>
</dbReference>
<dbReference type="STRING" id="1849968.A8C32_07635"/>
<proteinExistence type="inferred from homology"/>
<dbReference type="PROSITE" id="PS00523">
    <property type="entry name" value="SULFATASE_1"/>
    <property type="match status" value="1"/>
</dbReference>
<name>A0A1E5SIT6_9FLAO</name>
<evidence type="ECO:0000313" key="6">
    <source>
        <dbReference type="EMBL" id="OEJ99039.1"/>
    </source>
</evidence>
<dbReference type="Gene3D" id="3.40.720.10">
    <property type="entry name" value="Alkaline Phosphatase, subunit A"/>
    <property type="match status" value="1"/>
</dbReference>
<dbReference type="PANTHER" id="PTHR42693">
    <property type="entry name" value="ARYLSULFATASE FAMILY MEMBER"/>
    <property type="match status" value="1"/>
</dbReference>
<evidence type="ECO:0000259" key="5">
    <source>
        <dbReference type="Pfam" id="PF00884"/>
    </source>
</evidence>
<dbReference type="AlphaFoldDB" id="A0A1E5SIT6"/>
<comment type="similarity">
    <text evidence="1">Belongs to the sulfatase family.</text>
</comment>
<dbReference type="OrthoDB" id="9764377at2"/>
<keyword evidence="7" id="KW-1185">Reference proteome</keyword>
<keyword evidence="3" id="KW-0378">Hydrolase</keyword>
<evidence type="ECO:0000256" key="3">
    <source>
        <dbReference type="ARBA" id="ARBA00022801"/>
    </source>
</evidence>
<keyword evidence="2" id="KW-0479">Metal-binding</keyword>
<dbReference type="RefSeq" id="WP_069831722.1">
    <property type="nucleotide sequence ID" value="NZ_MDJD01000054.1"/>
</dbReference>